<organism evidence="3">
    <name type="scientific">Salmonella potsdam</name>
    <dbReference type="NCBI Taxonomy" id="597"/>
    <lineage>
        <taxon>Bacteria</taxon>
        <taxon>Pseudomonadati</taxon>
        <taxon>Pseudomonadota</taxon>
        <taxon>Gammaproteobacteria</taxon>
        <taxon>Enterobacterales</taxon>
        <taxon>Enterobacteriaceae</taxon>
        <taxon>Salmonella</taxon>
    </lineage>
</organism>
<dbReference type="InterPro" id="IPR048390">
    <property type="entry name" value="Gp34_trimer"/>
</dbReference>
<gene>
    <name evidence="3" type="ORF">G0D15_18025</name>
    <name evidence="4" type="ORF">G4Q26_003749</name>
</gene>
<protein>
    <submittedName>
        <fullName evidence="3">Phage tail protein</fullName>
    </submittedName>
</protein>
<dbReference type="InterPro" id="IPR030392">
    <property type="entry name" value="S74_ICA"/>
</dbReference>
<keyword evidence="1" id="KW-0175">Coiled coil</keyword>
<dbReference type="Pfam" id="PF21446">
    <property type="entry name" value="Gp34_trimer"/>
    <property type="match status" value="1"/>
</dbReference>
<evidence type="ECO:0000313" key="3">
    <source>
        <dbReference type="EMBL" id="HAC6704710.1"/>
    </source>
</evidence>
<dbReference type="PANTHER" id="PTHR10006">
    <property type="entry name" value="MUCIN-1-RELATED"/>
    <property type="match status" value="1"/>
</dbReference>
<dbReference type="Pfam" id="PF13884">
    <property type="entry name" value="Peptidase_S74"/>
    <property type="match status" value="1"/>
</dbReference>
<reference evidence="3" key="1">
    <citation type="journal article" date="2018" name="Genome Biol.">
        <title>SKESA: strategic k-mer extension for scrupulous assemblies.</title>
        <authorList>
            <person name="Souvorov A."/>
            <person name="Agarwala R."/>
            <person name="Lipman D.J."/>
        </authorList>
    </citation>
    <scope>NUCLEOTIDE SEQUENCE</scope>
    <source>
        <strain evidence="3">M274</strain>
        <strain evidence="4">M275</strain>
    </source>
</reference>
<evidence type="ECO:0000256" key="1">
    <source>
        <dbReference type="SAM" id="Coils"/>
    </source>
</evidence>
<sequence>MWYREGTITFTQGSDTLEGTGTFWNVTANGVLPGMIVIGPDNKLYEIKRVLNDTRLTLMEQYSGETQNDVPCRIITTYEGDLTQFSARFTALMTRMSADSKTMRSWLTAIDEVTLEREDGTEVTVKSLTQIVNEHNANQQWYRDNTDAIDAAGDKAKQAAASAAAAANSASTAGTKATEASKSAAAAAASESVASEAAKGAKTSETNAESYKETAVASAATATEKAAEAGASASSAAASKNAAKASQTNAAGSAVSAADSATAASNSAAAAEVSESNAAASENAAAGSAAAALASQNAAKTSETNAAQSADGSAASAAAAKVSETNAAASETAAAASKVAAGLSADAAAGSATTAGEYADAAEASKDAAASSAGEAKKSEASAAASATTATDALAGIEAKATEAAESATLATAKASEASTSAAEAKASQTKAKASEDKAYEYAQNAQSSIASVKWKGTSAELDLTSDTPKWVKVSRARMPQATSTVYIEVIGGAGYDADSPGQAAMADIVLRTAGGDPKGLNAVAYLTQDSAVNSVATVNTDEENYDIYLRVGAGAQKLIVNLQFSGAAVESLEVIESVDSLPEGAVEGMVYHRVLSDIHGAITGSLVGNASTATVLETARKIGGVLFDGSQDIELPGVNAQGNQNTTGNAATATKLQTARRIGGVSFDGSADIDLPGVNAAGNQNTSGNAATATKLQTARKIGGVSFDGSADINLPGVNAAGNQSTTGNAGTATKLQTPRTINSVSFDGSANISIPTLVSRGRVEALATNTQGAMAGLQMYEAYNNSYPTTYGNVIHLKGASASGEGEFLIGWSGTSGAHAPVYVRSRRDTTDANWSGWAQVYTTAHKPTARDVGAMASTTLSFNGGAAGWFKIATVTMPQSTSVVFIRLLGGAGYNTGSWDQATISDLVLRAGNNSPKGITAVVWRRSGQGINGAAWINTSGDSYDIYVNLPNYGTTLNVQWDYTSNAGVTIHSSPAFSAAQPSGSTAGTVYTIYSNLLKPTAADVGALPLSGGTMTGVLTLQNVSQPLKTPGGGILANDGNLYINKSGFAGWIDALFLKNSGGTLTGNLRLSADNASIVCGNNGDIGFIKKQGYPGAIVTGSTTKFMIMRSNAATNISAANTLTEVMAIQPTTNRADFVGEVVSHSANALRAAYGNYGFFIRNDGGTTYFLLTASGDKYGSWNALRPMYINNASGEVTMGNGLSLAGGLNVTSGNVRIPTSSTSWIDMRTNAALSNSSAVATSSASAIVRQEHADRYFMVGGLGNSQFGFYMINKSRTANGTDAQAFLQSDGVWYCGGNGSFNDVYIRSDRRSKRQIRKIERALDKVEQIEGVLYEIQVYDRYEQSGGLIAQDVQKVQPELVTVDKNDQSGEDRLRLNYNGIIGMLVEAVKELRQEVRELREEVAVLKGGN</sequence>
<evidence type="ECO:0000313" key="4">
    <source>
        <dbReference type="EMBL" id="HAE8043587.1"/>
    </source>
</evidence>
<dbReference type="PROSITE" id="PS51688">
    <property type="entry name" value="ICA"/>
    <property type="match status" value="1"/>
</dbReference>
<name>A0A702CAY0_SALPO</name>
<dbReference type="EMBL" id="DAATCP010000014">
    <property type="protein sequence ID" value="HAE8043587.1"/>
    <property type="molecule type" value="Genomic_DNA"/>
</dbReference>
<feature type="domain" description="Peptidase S74" evidence="2">
    <location>
        <begin position="1312"/>
        <end position="1407"/>
    </location>
</feature>
<feature type="coiled-coil region" evidence="1">
    <location>
        <begin position="1386"/>
        <end position="1413"/>
    </location>
</feature>
<evidence type="ECO:0000259" key="2">
    <source>
        <dbReference type="PROSITE" id="PS51688"/>
    </source>
</evidence>
<accession>A0A702CAY0</accession>
<comment type="caution">
    <text evidence="3">The sequence shown here is derived from an EMBL/GenBank/DDBJ whole genome shotgun (WGS) entry which is preliminary data.</text>
</comment>
<proteinExistence type="predicted"/>
<dbReference type="EMBL" id="DAAMHR010000013">
    <property type="protein sequence ID" value="HAC6704710.1"/>
    <property type="molecule type" value="Genomic_DNA"/>
</dbReference>
<reference evidence="3" key="2">
    <citation type="submission" date="2018-07" db="EMBL/GenBank/DDBJ databases">
        <authorList>
            <consortium name="NCBI Pathogen Detection Project"/>
        </authorList>
    </citation>
    <scope>NUCLEOTIDE SEQUENCE</scope>
    <source>
        <strain evidence="3">M274</strain>
        <strain evidence="4">M275</strain>
    </source>
</reference>
<dbReference type="PANTHER" id="PTHR10006:SF19">
    <property type="entry name" value="MUCIN-1"/>
    <property type="match status" value="1"/>
</dbReference>